<dbReference type="EMBL" id="CM004469">
    <property type="protein sequence ID" value="OCT91825.1"/>
    <property type="molecule type" value="Genomic_DNA"/>
</dbReference>
<reference evidence="2" key="1">
    <citation type="journal article" date="2016" name="Nature">
        <title>Genome evolution in the allotetraploid frog Xenopus laevis.</title>
        <authorList>
            <person name="Session A.M."/>
            <person name="Uno Y."/>
            <person name="Kwon T."/>
            <person name="Chapman J.A."/>
            <person name="Toyoda A."/>
            <person name="Takahashi S."/>
            <person name="Fukui A."/>
            <person name="Hikosaka A."/>
            <person name="Suzuki A."/>
            <person name="Kondo M."/>
            <person name="van Heeringen S.J."/>
            <person name="Quigley I."/>
            <person name="Heinz S."/>
            <person name="Ogino H."/>
            <person name="Ochi H."/>
            <person name="Hellsten U."/>
            <person name="Lyons J.B."/>
            <person name="Simakov O."/>
            <person name="Putnam N."/>
            <person name="Stites J."/>
            <person name="Kuroki Y."/>
            <person name="Tanaka T."/>
            <person name="Michiue T."/>
            <person name="Watanabe M."/>
            <person name="Bogdanovic O."/>
            <person name="Lister R."/>
            <person name="Georgiou G."/>
            <person name="Paranjpe S.S."/>
            <person name="van Kruijsbergen I."/>
            <person name="Shu S."/>
            <person name="Carlson J."/>
            <person name="Kinoshita T."/>
            <person name="Ohta Y."/>
            <person name="Mawaribuchi S."/>
            <person name="Jenkins J."/>
            <person name="Grimwood J."/>
            <person name="Schmutz J."/>
            <person name="Mitros T."/>
            <person name="Mozaffari S.V."/>
            <person name="Suzuki Y."/>
            <person name="Haramoto Y."/>
            <person name="Yamamoto T.S."/>
            <person name="Takagi C."/>
            <person name="Heald R."/>
            <person name="Miller K."/>
            <person name="Haudenschild C."/>
            <person name="Kitzman J."/>
            <person name="Nakayama T."/>
            <person name="Izutsu Y."/>
            <person name="Robert J."/>
            <person name="Fortriede J."/>
            <person name="Burns K."/>
            <person name="Lotay V."/>
            <person name="Karimi K."/>
            <person name="Yasuoka Y."/>
            <person name="Dichmann D.S."/>
            <person name="Flajnik M.F."/>
            <person name="Houston D.W."/>
            <person name="Shendure J."/>
            <person name="DuPasquier L."/>
            <person name="Vize P.D."/>
            <person name="Zorn A.M."/>
            <person name="Ito M."/>
            <person name="Marcotte E.M."/>
            <person name="Wallingford J.B."/>
            <person name="Ito Y."/>
            <person name="Asashima M."/>
            <person name="Ueno N."/>
            <person name="Matsuda Y."/>
            <person name="Veenstra G.J."/>
            <person name="Fujiyama A."/>
            <person name="Harland R.M."/>
            <person name="Taira M."/>
            <person name="Rokhsar D.S."/>
        </authorList>
    </citation>
    <scope>NUCLEOTIDE SEQUENCE [LARGE SCALE GENOMIC DNA]</scope>
    <source>
        <strain evidence="2">J</strain>
    </source>
</reference>
<dbReference type="AlphaFoldDB" id="A0A974DI32"/>
<protein>
    <submittedName>
        <fullName evidence="1">Uncharacterized protein</fullName>
    </submittedName>
</protein>
<dbReference type="Proteomes" id="UP000694892">
    <property type="component" value="Chromosome 2S"/>
</dbReference>
<proteinExistence type="predicted"/>
<accession>A0A974DI32</accession>
<sequence length="76" mass="8769">MLLGNYICKHDIGCKGLPLQKTAHYPKISSCVVWFRFTNHKTGLNQVIRLSVIVSRDSINGKQTKLQYLKIEFYVN</sequence>
<evidence type="ECO:0000313" key="2">
    <source>
        <dbReference type="Proteomes" id="UP000694892"/>
    </source>
</evidence>
<name>A0A974DI32_XENLA</name>
<gene>
    <name evidence="1" type="ORF">XELAEV_18014879mg</name>
</gene>
<evidence type="ECO:0000313" key="1">
    <source>
        <dbReference type="EMBL" id="OCT91825.1"/>
    </source>
</evidence>
<organism evidence="1 2">
    <name type="scientific">Xenopus laevis</name>
    <name type="common">African clawed frog</name>
    <dbReference type="NCBI Taxonomy" id="8355"/>
    <lineage>
        <taxon>Eukaryota</taxon>
        <taxon>Metazoa</taxon>
        <taxon>Chordata</taxon>
        <taxon>Craniata</taxon>
        <taxon>Vertebrata</taxon>
        <taxon>Euteleostomi</taxon>
        <taxon>Amphibia</taxon>
        <taxon>Batrachia</taxon>
        <taxon>Anura</taxon>
        <taxon>Pipoidea</taxon>
        <taxon>Pipidae</taxon>
        <taxon>Xenopodinae</taxon>
        <taxon>Xenopus</taxon>
        <taxon>Xenopus</taxon>
    </lineage>
</organism>